<protein>
    <submittedName>
        <fullName evidence="1">21596_t:CDS:1</fullName>
    </submittedName>
</protein>
<dbReference type="Proteomes" id="UP000789920">
    <property type="component" value="Unassembled WGS sequence"/>
</dbReference>
<gene>
    <name evidence="1" type="ORF">RPERSI_LOCUS31545</name>
</gene>
<feature type="non-terminal residue" evidence="1">
    <location>
        <position position="1"/>
    </location>
</feature>
<comment type="caution">
    <text evidence="1">The sequence shown here is derived from an EMBL/GenBank/DDBJ whole genome shotgun (WGS) entry which is preliminary data.</text>
</comment>
<sequence length="76" mass="8612">VKCKELTPIVSKAIRCKTEGFGKDSESKDFYIKVYDTVHLKSGEILRTSNSFQGKEWFSNVSVSAAEDQVQYESDK</sequence>
<reference evidence="1" key="1">
    <citation type="submission" date="2021-06" db="EMBL/GenBank/DDBJ databases">
        <authorList>
            <person name="Kallberg Y."/>
            <person name="Tangrot J."/>
            <person name="Rosling A."/>
        </authorList>
    </citation>
    <scope>NUCLEOTIDE SEQUENCE</scope>
    <source>
        <strain evidence="1">MA461A</strain>
    </source>
</reference>
<keyword evidence="2" id="KW-1185">Reference proteome</keyword>
<organism evidence="1 2">
    <name type="scientific">Racocetra persica</name>
    <dbReference type="NCBI Taxonomy" id="160502"/>
    <lineage>
        <taxon>Eukaryota</taxon>
        <taxon>Fungi</taxon>
        <taxon>Fungi incertae sedis</taxon>
        <taxon>Mucoromycota</taxon>
        <taxon>Glomeromycotina</taxon>
        <taxon>Glomeromycetes</taxon>
        <taxon>Diversisporales</taxon>
        <taxon>Gigasporaceae</taxon>
        <taxon>Racocetra</taxon>
    </lineage>
</organism>
<accession>A0ACA9SI92</accession>
<proteinExistence type="predicted"/>
<feature type="non-terminal residue" evidence="1">
    <location>
        <position position="76"/>
    </location>
</feature>
<evidence type="ECO:0000313" key="1">
    <source>
        <dbReference type="EMBL" id="CAG8840723.1"/>
    </source>
</evidence>
<dbReference type="EMBL" id="CAJVQC010127569">
    <property type="protein sequence ID" value="CAG8840723.1"/>
    <property type="molecule type" value="Genomic_DNA"/>
</dbReference>
<name>A0ACA9SI92_9GLOM</name>
<evidence type="ECO:0000313" key="2">
    <source>
        <dbReference type="Proteomes" id="UP000789920"/>
    </source>
</evidence>